<evidence type="ECO:0000256" key="2">
    <source>
        <dbReference type="ARBA" id="ARBA00006931"/>
    </source>
</evidence>
<keyword evidence="9 10" id="KW-0472">Membrane</keyword>
<protein>
    <recommendedName>
        <fullName evidence="10">GPI inositol-deacylase</fullName>
        <ecNumber evidence="10">3.1.-.-</ecNumber>
    </recommendedName>
</protein>
<comment type="subcellular location">
    <subcellularLocation>
        <location evidence="1">Endoplasmic reticulum membrane</location>
        <topology evidence="1">Multi-pass membrane protein</topology>
    </subcellularLocation>
</comment>
<feature type="transmembrane region" description="Helical" evidence="10">
    <location>
        <begin position="904"/>
        <end position="925"/>
    </location>
</feature>
<dbReference type="EMBL" id="AP028917">
    <property type="protein sequence ID" value="BES98706.1"/>
    <property type="molecule type" value="Genomic_DNA"/>
</dbReference>
<dbReference type="Pfam" id="PF07819">
    <property type="entry name" value="PGAP1"/>
    <property type="match status" value="1"/>
</dbReference>
<keyword evidence="8 10" id="KW-1133">Transmembrane helix</keyword>
<dbReference type="Proteomes" id="UP001307889">
    <property type="component" value="Chromosome 9"/>
</dbReference>
<dbReference type="InterPro" id="IPR012908">
    <property type="entry name" value="PGAP1-ab_dom-like"/>
</dbReference>
<keyword evidence="4 10" id="KW-0812">Transmembrane</keyword>
<feature type="transmembrane region" description="Helical" evidence="10">
    <location>
        <begin position="680"/>
        <end position="703"/>
    </location>
</feature>
<reference evidence="13 14" key="1">
    <citation type="submission" date="2023-09" db="EMBL/GenBank/DDBJ databases">
        <title>Nesidiocoris tenuis whole genome shotgun sequence.</title>
        <authorList>
            <person name="Shibata T."/>
            <person name="Shimoda M."/>
            <person name="Kobayashi T."/>
            <person name="Uehara T."/>
        </authorList>
    </citation>
    <scope>NUCLEOTIDE SEQUENCE [LARGE SCALE GENOMIC DNA]</scope>
    <source>
        <strain evidence="13 14">Japan</strain>
    </source>
</reference>
<dbReference type="InterPro" id="IPR029058">
    <property type="entry name" value="AB_hydrolase_fold"/>
</dbReference>
<dbReference type="SUPFAM" id="SSF53474">
    <property type="entry name" value="alpha/beta-Hydrolases"/>
    <property type="match status" value="1"/>
</dbReference>
<dbReference type="Gene3D" id="3.40.50.1820">
    <property type="entry name" value="alpha/beta hydrolase"/>
    <property type="match status" value="1"/>
</dbReference>
<feature type="transmembrane region" description="Helical" evidence="10">
    <location>
        <begin position="715"/>
        <end position="734"/>
    </location>
</feature>
<feature type="compositionally biased region" description="Polar residues" evidence="11">
    <location>
        <begin position="1044"/>
        <end position="1061"/>
    </location>
</feature>
<evidence type="ECO:0000256" key="3">
    <source>
        <dbReference type="ARBA" id="ARBA00022448"/>
    </source>
</evidence>
<gene>
    <name evidence="13" type="ORF">NTJ_11521</name>
</gene>
<keyword evidence="7 10" id="KW-0653">Protein transport</keyword>
<keyword evidence="5 10" id="KW-0378">Hydrolase</keyword>
<evidence type="ECO:0000256" key="10">
    <source>
        <dbReference type="RuleBase" id="RU365011"/>
    </source>
</evidence>
<evidence type="ECO:0000256" key="8">
    <source>
        <dbReference type="ARBA" id="ARBA00022989"/>
    </source>
</evidence>
<organism evidence="13 14">
    <name type="scientific">Nesidiocoris tenuis</name>
    <dbReference type="NCBI Taxonomy" id="355587"/>
    <lineage>
        <taxon>Eukaryota</taxon>
        <taxon>Metazoa</taxon>
        <taxon>Ecdysozoa</taxon>
        <taxon>Arthropoda</taxon>
        <taxon>Hexapoda</taxon>
        <taxon>Insecta</taxon>
        <taxon>Pterygota</taxon>
        <taxon>Neoptera</taxon>
        <taxon>Paraneoptera</taxon>
        <taxon>Hemiptera</taxon>
        <taxon>Heteroptera</taxon>
        <taxon>Panheteroptera</taxon>
        <taxon>Cimicomorpha</taxon>
        <taxon>Miridae</taxon>
        <taxon>Dicyphina</taxon>
        <taxon>Nesidiocoris</taxon>
    </lineage>
</organism>
<feature type="transmembrane region" description="Helical" evidence="10">
    <location>
        <begin position="584"/>
        <end position="611"/>
    </location>
</feature>
<evidence type="ECO:0000259" key="12">
    <source>
        <dbReference type="Pfam" id="PF07819"/>
    </source>
</evidence>
<evidence type="ECO:0000256" key="6">
    <source>
        <dbReference type="ARBA" id="ARBA00022824"/>
    </source>
</evidence>
<keyword evidence="6 10" id="KW-0256">Endoplasmic reticulum</keyword>
<dbReference type="EC" id="3.1.-.-" evidence="10"/>
<evidence type="ECO:0000313" key="14">
    <source>
        <dbReference type="Proteomes" id="UP001307889"/>
    </source>
</evidence>
<keyword evidence="14" id="KW-1185">Reference proteome</keyword>
<feature type="region of interest" description="Disordered" evidence="11">
    <location>
        <begin position="999"/>
        <end position="1069"/>
    </location>
</feature>
<keyword evidence="3 10" id="KW-0813">Transport</keyword>
<feature type="transmembrane region" description="Helical" evidence="10">
    <location>
        <begin position="7"/>
        <end position="28"/>
    </location>
</feature>
<feature type="transmembrane region" description="Helical" evidence="10">
    <location>
        <begin position="740"/>
        <end position="767"/>
    </location>
</feature>
<feature type="domain" description="GPI inositol-deacylase PGAP1-like alpha/beta" evidence="12">
    <location>
        <begin position="82"/>
        <end position="292"/>
    </location>
</feature>
<dbReference type="PANTHER" id="PTHR15495:SF7">
    <property type="entry name" value="GPI INOSITOL-DEACYLASE"/>
    <property type="match status" value="1"/>
</dbReference>
<evidence type="ECO:0000256" key="11">
    <source>
        <dbReference type="SAM" id="MobiDB-lite"/>
    </source>
</evidence>
<evidence type="ECO:0000256" key="9">
    <source>
        <dbReference type="ARBA" id="ARBA00023136"/>
    </source>
</evidence>
<dbReference type="Pfam" id="PF24660">
    <property type="entry name" value="PGAP1_3rd"/>
    <property type="match status" value="1"/>
</dbReference>
<accession>A0ABN7B2R4</accession>
<evidence type="ECO:0000256" key="5">
    <source>
        <dbReference type="ARBA" id="ARBA00022801"/>
    </source>
</evidence>
<sequence length="1069" mass="118574">MALQFCFRYVLFSFLFLFAFLLGCYNFMTNYEANRCNMTYMYEYPQLVRISLPANVTNTYPKYGLYAYGEGRLIQKIRSMRFTGIPVLFIPGNRGSPNQVRSIASVALRKHLKDKTPFYFDFFALDLNEEYSGLFGGFLRDQTKFAASAIEKILSLYKSDNGPDSVIIISHSMGGLIAKGLFLESNFNPDKVKVIVTLATPHSPIALLDTYLNEYYSRVNSYWDTFQRANMTVVTVGGGPRDLLVMSGLTSSPHADISVITSEIPGVWLSTDHSCILWCNELVLVMVRAFFESVDYQTKQITNDAEMRLKIFKYHFLERSGTKRYYRNIYPDQLPLWGSYRGESHWIPVNTTSFSWDRKTVMKPSHLTVALRTAADMLAIDAFNHETRDWIFACTVDPSVTHMRVCKTGINLSGKARIFPHYSGGKRKFAMIDLSKLRMGGFTHVVVRTLPSNEKVTINMELVMTRSRTLSGATGYLPRSTLVPKTEPDSLYYAVEMPSLVKPWHTYRLHVAPLNCTLKTSGAVVSVAVPWSHEGSTTLINEAAASAPIVIYDSKPSGKDVGNVKAHILLKPDCAYSIRLEYSFWLSAGAVFAKMGVNVICYIAVCLLLVLSYQLKVLQEESSCPLLQLSMPAAAKPYVVIQATALVSAVVQHVSPYVPLLPTTDIQSHAGFVEMLVIPLVLYMSAFAIVYLAGIAMIVCIVFQGQAYNNILLRFLNRFFFGLIWLSEWAMSGANKVPVVVSAFMVTVAYTACGGLALVIGLGFYFFKMVSLYEDFWEEIVYWPLRVIKAKLKQRKDKNVAIPKFQIPPVDEFSFHLTLLMLWTLTTILHLPSVLTWAKNYRYNNKLEPDPGFVNGVILSICVGYLWQAEVPKSGLAGSKYLSKAVFTAAVLAMTFAQTTLYRLPIIVSGVFICVTLHQLIAPWFTEEEEPIPQLVDATGAPIGDFKTQLADMFQASSLSSLGLGSGLGRYLSLISSLDLGYFGGSPVDPPLLQAIEEPSSSASDLPAGDDRTDDADSVSDDDDDDDGGKGDAVGQSGGKSADQEGNGTPSSDASTSSFEQISEREIAS</sequence>
<proteinExistence type="inferred from homology"/>
<evidence type="ECO:0000256" key="4">
    <source>
        <dbReference type="ARBA" id="ARBA00022692"/>
    </source>
</evidence>
<name>A0ABN7B2R4_9HEMI</name>
<comment type="similarity">
    <text evidence="2 10">Belongs to the GPI inositol-deacylase family.</text>
</comment>
<dbReference type="InterPro" id="IPR039529">
    <property type="entry name" value="PGAP1/BST1"/>
</dbReference>
<feature type="transmembrane region" description="Helical" evidence="10">
    <location>
        <begin position="638"/>
        <end position="660"/>
    </location>
</feature>
<comment type="function">
    <text evidence="10">Involved in inositol deacylation of GPI-anchored proteins which plays important roles in the quality control and ER-associated degradation of GPI-anchored proteins.</text>
</comment>
<evidence type="ECO:0000256" key="1">
    <source>
        <dbReference type="ARBA" id="ARBA00004477"/>
    </source>
</evidence>
<evidence type="ECO:0000313" key="13">
    <source>
        <dbReference type="EMBL" id="BES98706.1"/>
    </source>
</evidence>
<evidence type="ECO:0000256" key="7">
    <source>
        <dbReference type="ARBA" id="ARBA00022927"/>
    </source>
</evidence>
<dbReference type="PANTHER" id="PTHR15495">
    <property type="entry name" value="NEGATIVE REGULATOR OF VESICLE FORMATION-RELATED"/>
    <property type="match status" value="1"/>
</dbReference>
<feature type="compositionally biased region" description="Acidic residues" evidence="11">
    <location>
        <begin position="1012"/>
        <end position="1027"/>
    </location>
</feature>